<dbReference type="Gene3D" id="2.60.40.1150">
    <property type="match status" value="1"/>
</dbReference>
<dbReference type="SUPFAM" id="SSF49348">
    <property type="entry name" value="Clathrin adaptor appendage domain"/>
    <property type="match status" value="1"/>
</dbReference>
<dbReference type="InterPro" id="IPR013037">
    <property type="entry name" value="Clathrin_b-adaptin_app_Ig-like"/>
</dbReference>
<evidence type="ECO:0000256" key="5">
    <source>
        <dbReference type="SAM" id="MobiDB-lite"/>
    </source>
</evidence>
<reference evidence="7" key="1">
    <citation type="submission" date="2021-01" db="EMBL/GenBank/DDBJ databases">
        <authorList>
            <consortium name="Genoscope - CEA"/>
            <person name="William W."/>
        </authorList>
    </citation>
    <scope>NUCLEOTIDE SEQUENCE</scope>
</reference>
<dbReference type="EMBL" id="HG994367">
    <property type="protein sequence ID" value="CAF1702346.1"/>
    <property type="molecule type" value="Genomic_DNA"/>
</dbReference>
<dbReference type="GO" id="GO:0016192">
    <property type="term" value="P:vesicle-mediated transport"/>
    <property type="evidence" value="ECO:0007669"/>
    <property type="project" value="InterPro"/>
</dbReference>
<gene>
    <name evidence="7" type="ORF">DARMORV10_C03P35440.1</name>
</gene>
<evidence type="ECO:0000256" key="4">
    <source>
        <dbReference type="PROSITE-ProRule" id="PRU00175"/>
    </source>
</evidence>
<feature type="domain" description="RING-type" evidence="6">
    <location>
        <begin position="84"/>
        <end position="128"/>
    </location>
</feature>
<proteinExistence type="predicted"/>
<dbReference type="CDD" id="cd23121">
    <property type="entry name" value="RING-H2_RHA1-like"/>
    <property type="match status" value="1"/>
</dbReference>
<name>A0A816I809_BRANA</name>
<evidence type="ECO:0000256" key="3">
    <source>
        <dbReference type="ARBA" id="ARBA00022833"/>
    </source>
</evidence>
<keyword evidence="3" id="KW-0862">Zinc</keyword>
<dbReference type="PANTHER" id="PTHR45969">
    <property type="entry name" value="RING ZINC FINGER PROTEIN-RELATED"/>
    <property type="match status" value="1"/>
</dbReference>
<protein>
    <submittedName>
        <fullName evidence="7">(rape) hypothetical protein</fullName>
    </submittedName>
</protein>
<dbReference type="GO" id="GO:0006886">
    <property type="term" value="P:intracellular protein transport"/>
    <property type="evidence" value="ECO:0007669"/>
    <property type="project" value="InterPro"/>
</dbReference>
<dbReference type="Pfam" id="PF13639">
    <property type="entry name" value="zf-RING_2"/>
    <property type="match status" value="1"/>
</dbReference>
<keyword evidence="1" id="KW-0479">Metal-binding</keyword>
<dbReference type="Gene3D" id="3.30.40.10">
    <property type="entry name" value="Zinc/RING finger domain, C3HC4 (zinc finger)"/>
    <property type="match status" value="1"/>
</dbReference>
<dbReference type="SUPFAM" id="SSF57850">
    <property type="entry name" value="RING/U-box"/>
    <property type="match status" value="1"/>
</dbReference>
<dbReference type="AlphaFoldDB" id="A0A816I809"/>
<accession>A0A816I809</accession>
<keyword evidence="2 4" id="KW-0863">Zinc-finger</keyword>
<dbReference type="InterPro" id="IPR013041">
    <property type="entry name" value="Clathrin_app_Ig-like_sf"/>
</dbReference>
<dbReference type="SMART" id="SM00184">
    <property type="entry name" value="RING"/>
    <property type="match status" value="1"/>
</dbReference>
<dbReference type="InterPro" id="IPR013083">
    <property type="entry name" value="Znf_RING/FYVE/PHD"/>
</dbReference>
<dbReference type="PROSITE" id="PS50089">
    <property type="entry name" value="ZF_RING_2"/>
    <property type="match status" value="1"/>
</dbReference>
<dbReference type="Proteomes" id="UP001295469">
    <property type="component" value="Chromosome C03"/>
</dbReference>
<evidence type="ECO:0000313" key="7">
    <source>
        <dbReference type="EMBL" id="CAF1702346.1"/>
    </source>
</evidence>
<dbReference type="PANTHER" id="PTHR45969:SF12">
    <property type="entry name" value="E3 UBIQUITIN-PROTEIN LIGASE RHA1A-RELATED"/>
    <property type="match status" value="1"/>
</dbReference>
<dbReference type="GO" id="GO:0008270">
    <property type="term" value="F:zinc ion binding"/>
    <property type="evidence" value="ECO:0007669"/>
    <property type="project" value="UniProtKB-KW"/>
</dbReference>
<evidence type="ECO:0000259" key="6">
    <source>
        <dbReference type="PROSITE" id="PS50089"/>
    </source>
</evidence>
<evidence type="ECO:0000256" key="2">
    <source>
        <dbReference type="ARBA" id="ARBA00022771"/>
    </source>
</evidence>
<organism evidence="7">
    <name type="scientific">Brassica napus</name>
    <name type="common">Rape</name>
    <dbReference type="NCBI Taxonomy" id="3708"/>
    <lineage>
        <taxon>Eukaryota</taxon>
        <taxon>Viridiplantae</taxon>
        <taxon>Streptophyta</taxon>
        <taxon>Embryophyta</taxon>
        <taxon>Tracheophyta</taxon>
        <taxon>Spermatophyta</taxon>
        <taxon>Magnoliopsida</taxon>
        <taxon>eudicotyledons</taxon>
        <taxon>Gunneridae</taxon>
        <taxon>Pentapetalae</taxon>
        <taxon>rosids</taxon>
        <taxon>malvids</taxon>
        <taxon>Brassicales</taxon>
        <taxon>Brassicaceae</taxon>
        <taxon>Brassiceae</taxon>
        <taxon>Brassica</taxon>
    </lineage>
</organism>
<sequence>MGLPTDFKELQIPGYVLKTLYVIGFFRDLVDVLCPYIGLPRFLDHEILRPDPIRPETLTTVSLADKISPVVRFSDIQTDLEDCCTVCLSDFESDDNIRQLPNCRHVFHDHCLDRWIVDCRKMTCPICRDRFLPAEKYARAGPVWYRYSSGNPVDSAASPPATGPAGRQPAPAPAVPAPVPDLLSDLMGLDNAAIVPVDEPTASSGPPLPIVMPAATGQGLQISAQLTRRFNKNTFGLATAGPLQIVPLQPGTSASTMLPIVVLQNMPAGPPSSLLQAAVKNNQQPVWILQR</sequence>
<feature type="region of interest" description="Disordered" evidence="5">
    <location>
        <begin position="154"/>
        <end position="176"/>
    </location>
</feature>
<evidence type="ECO:0000256" key="1">
    <source>
        <dbReference type="ARBA" id="ARBA00022723"/>
    </source>
</evidence>
<feature type="compositionally biased region" description="Low complexity" evidence="5">
    <location>
        <begin position="155"/>
        <end position="169"/>
    </location>
</feature>
<dbReference type="InterPro" id="IPR001841">
    <property type="entry name" value="Znf_RING"/>
</dbReference>